<evidence type="ECO:0000313" key="2">
    <source>
        <dbReference type="EMBL" id="RDB15114.1"/>
    </source>
</evidence>
<reference evidence="2" key="1">
    <citation type="submission" date="2018-04" db="EMBL/GenBank/DDBJ databases">
        <title>Whole genome sequencing of Hypsizygus marmoreus.</title>
        <authorList>
            <person name="Choi I.-G."/>
            <person name="Min B."/>
            <person name="Kim J.-G."/>
            <person name="Kim S."/>
            <person name="Oh Y.-L."/>
            <person name="Kong W.-S."/>
            <person name="Park H."/>
            <person name="Jeong J."/>
            <person name="Song E.-S."/>
        </authorList>
    </citation>
    <scope>NUCLEOTIDE SEQUENCE [LARGE SCALE GENOMIC DNA]</scope>
    <source>
        <strain evidence="2">51987-8</strain>
    </source>
</reference>
<accession>A0A369J6K2</accession>
<proteinExistence type="predicted"/>
<feature type="region of interest" description="Disordered" evidence="1">
    <location>
        <begin position="29"/>
        <end position="77"/>
    </location>
</feature>
<name>A0A369J6K2_HYPMA</name>
<dbReference type="InParanoid" id="A0A369J6K2"/>
<protein>
    <submittedName>
        <fullName evidence="2">Uncharacterized protein</fullName>
    </submittedName>
</protein>
<feature type="non-terminal residue" evidence="2">
    <location>
        <position position="162"/>
    </location>
</feature>
<dbReference type="Proteomes" id="UP000076154">
    <property type="component" value="Unassembled WGS sequence"/>
</dbReference>
<evidence type="ECO:0000313" key="3">
    <source>
        <dbReference type="Proteomes" id="UP000076154"/>
    </source>
</evidence>
<feature type="compositionally biased region" description="Acidic residues" evidence="1">
    <location>
        <begin position="31"/>
        <end position="63"/>
    </location>
</feature>
<dbReference type="AlphaFoldDB" id="A0A369J6K2"/>
<dbReference type="EMBL" id="LUEZ02000214">
    <property type="protein sequence ID" value="RDB15114.1"/>
    <property type="molecule type" value="Genomic_DNA"/>
</dbReference>
<comment type="caution">
    <text evidence="2">The sequence shown here is derived from an EMBL/GenBank/DDBJ whole genome shotgun (WGS) entry which is preliminary data.</text>
</comment>
<evidence type="ECO:0000256" key="1">
    <source>
        <dbReference type="SAM" id="MobiDB-lite"/>
    </source>
</evidence>
<gene>
    <name evidence="2" type="ORF">Hypma_005217</name>
</gene>
<keyword evidence="3" id="KW-1185">Reference proteome</keyword>
<sequence>MRLRGKSDVVKLILRLAKLDVFMESQLVDDGMSDESPEDPELGIEDRETDDWFDSDLGSDAEAEAGNGAASDDSDDDATFLEMQNGYVTELHTNSLRVQATSGPQVRPATSMTEPLITSNLDAMRSSTLGSLALGSNTPETASSPIEAPVEVYCLFNPADQH</sequence>
<organism evidence="2 3">
    <name type="scientific">Hypsizygus marmoreus</name>
    <name type="common">White beech mushroom</name>
    <name type="synonym">Agaricus marmoreus</name>
    <dbReference type="NCBI Taxonomy" id="39966"/>
    <lineage>
        <taxon>Eukaryota</taxon>
        <taxon>Fungi</taxon>
        <taxon>Dikarya</taxon>
        <taxon>Basidiomycota</taxon>
        <taxon>Agaricomycotina</taxon>
        <taxon>Agaricomycetes</taxon>
        <taxon>Agaricomycetidae</taxon>
        <taxon>Agaricales</taxon>
        <taxon>Tricholomatineae</taxon>
        <taxon>Lyophyllaceae</taxon>
        <taxon>Hypsizygus</taxon>
    </lineage>
</organism>